<dbReference type="EMBL" id="JAOPKC010000037">
    <property type="protein sequence ID" value="MCU4719654.1"/>
    <property type="molecule type" value="Genomic_DNA"/>
</dbReference>
<dbReference type="AlphaFoldDB" id="A0AAE3I9I7"/>
<dbReference type="PROSITE" id="PS51257">
    <property type="entry name" value="PROKAR_LIPOPROTEIN"/>
    <property type="match status" value="1"/>
</dbReference>
<evidence type="ECO:0000313" key="3">
    <source>
        <dbReference type="EMBL" id="MCU4725952.1"/>
    </source>
</evidence>
<organism evidence="3 5">
    <name type="scientific">Halapricum hydrolyticum</name>
    <dbReference type="NCBI Taxonomy" id="2979991"/>
    <lineage>
        <taxon>Archaea</taxon>
        <taxon>Methanobacteriati</taxon>
        <taxon>Methanobacteriota</taxon>
        <taxon>Stenosarchaea group</taxon>
        <taxon>Halobacteria</taxon>
        <taxon>Halobacteriales</taxon>
        <taxon>Haloarculaceae</taxon>
        <taxon>Halapricum</taxon>
    </lineage>
</organism>
<evidence type="ECO:0000313" key="2">
    <source>
        <dbReference type="EMBL" id="MCU4719654.1"/>
    </source>
</evidence>
<comment type="caution">
    <text evidence="3">The sequence shown here is derived from an EMBL/GenBank/DDBJ whole genome shotgun (WGS) entry which is preliminary data.</text>
</comment>
<accession>A0AAE3I9I7</accession>
<evidence type="ECO:0000313" key="5">
    <source>
        <dbReference type="Proteomes" id="UP001209746"/>
    </source>
</evidence>
<dbReference type="Proteomes" id="UP001208186">
    <property type="component" value="Unassembled WGS sequence"/>
</dbReference>
<reference evidence="3" key="1">
    <citation type="submission" date="2023-02" db="EMBL/GenBank/DDBJ databases">
        <title>Enrichment on poylsaccharides allowed isolation of novel metabolic and taxonomic groups of Haloarchaea.</title>
        <authorList>
            <person name="Sorokin D.Y."/>
            <person name="Elcheninov A.G."/>
            <person name="Khizhniak T.V."/>
            <person name="Kolganova T.V."/>
            <person name="Kublanov I.V."/>
        </authorList>
    </citation>
    <scope>NUCLEOTIDE SEQUENCE</scope>
    <source>
        <strain evidence="2 4">HArc-curdl5-1</strain>
        <strain evidence="3">HArc-curdl7</strain>
    </source>
</reference>
<dbReference type="EMBL" id="JAOPKD010000002">
    <property type="protein sequence ID" value="MCU4725952.1"/>
    <property type="molecule type" value="Genomic_DNA"/>
</dbReference>
<dbReference type="InterPro" id="IPR025164">
    <property type="entry name" value="Toastrack_DUF4097"/>
</dbReference>
<dbReference type="Pfam" id="PF13349">
    <property type="entry name" value="DUF4097"/>
    <property type="match status" value="1"/>
</dbReference>
<evidence type="ECO:0000313" key="4">
    <source>
        <dbReference type="Proteomes" id="UP001208186"/>
    </source>
</evidence>
<sequence>METFQRRTFLIGCVTVASGAAGCVWPGTLTSARTSEELDVPSGTAVVVENRNGDVLVEGGQTAILEIEKSTRYGSELLEKVNVEASADGDRFRIETIDRTPPNQSVSVDVTLSVPDGVSVERVETTNGDVTARDVSGDATLRGTNGDVLADGVEGYVTVRSGNGDVRTRGVTGLDGARTRNGDVDVEVPAIRGDATAESTNGDVSVAIAPGIDAVVDLRTVNGTVGYSGLDLELSVDRPARLRGTLGDGGNELAAASTNGDVRLRAL</sequence>
<keyword evidence="4" id="KW-1185">Reference proteome</keyword>
<dbReference type="Proteomes" id="UP001209746">
    <property type="component" value="Unassembled WGS sequence"/>
</dbReference>
<evidence type="ECO:0000259" key="1">
    <source>
        <dbReference type="Pfam" id="PF13349"/>
    </source>
</evidence>
<feature type="domain" description="DUF4097" evidence="1">
    <location>
        <begin position="120"/>
        <end position="264"/>
    </location>
</feature>
<proteinExistence type="predicted"/>
<dbReference type="RefSeq" id="WP_315910401.1">
    <property type="nucleotide sequence ID" value="NZ_JAOPKC010000037.1"/>
</dbReference>
<gene>
    <name evidence="3" type="ORF">OB914_03055</name>
    <name evidence="2" type="ORF">OB916_16555</name>
</gene>
<protein>
    <submittedName>
        <fullName evidence="3">DUF4097 domain-containing protein</fullName>
    </submittedName>
</protein>
<name>A0AAE3I9I7_9EURY</name>